<dbReference type="InterPro" id="IPR029044">
    <property type="entry name" value="Nucleotide-diphossugar_trans"/>
</dbReference>
<evidence type="ECO:0000313" key="3">
    <source>
        <dbReference type="Proteomes" id="UP000570678"/>
    </source>
</evidence>
<dbReference type="Gene3D" id="3.90.550.10">
    <property type="entry name" value="Spore Coat Polysaccharide Biosynthesis Protein SpsA, Chain A"/>
    <property type="match status" value="1"/>
</dbReference>
<comment type="caution">
    <text evidence="2">The sequence shown here is derived from an EMBL/GenBank/DDBJ whole genome shotgun (WGS) entry which is preliminary data.</text>
</comment>
<dbReference type="PANTHER" id="PTHR43685">
    <property type="entry name" value="GLYCOSYLTRANSFERASE"/>
    <property type="match status" value="1"/>
</dbReference>
<evidence type="ECO:0000259" key="1">
    <source>
        <dbReference type="Pfam" id="PF00535"/>
    </source>
</evidence>
<accession>A0A846YIP8</accession>
<name>A0A846YIP8_9NOCA</name>
<dbReference type="EMBL" id="JAAXOT010000005">
    <property type="protein sequence ID" value="NKY56998.1"/>
    <property type="molecule type" value="Genomic_DNA"/>
</dbReference>
<dbReference type="GO" id="GO:0016740">
    <property type="term" value="F:transferase activity"/>
    <property type="evidence" value="ECO:0007669"/>
    <property type="project" value="UniProtKB-KW"/>
</dbReference>
<keyword evidence="3" id="KW-1185">Reference proteome</keyword>
<sequence>MPVPADPARPSGVEVIVPVFDAAAHLGACVRSLARLEPRPDRVIVVDDHSHDHSGPLAMAALTAAGLPATLVTLPARQGPGAARNRGLAEARAPLVWFVDADDTVAPDALRILRAAIAGHDFAVCRTTLVDAEGTVTGIDEPPPPRAVLTGPEYATLLMRGQARAYAPTKMFRRDFLPDRPWDEVRRYEDLASAIALACAADTVALVAAAPYRYHRRPGSASATFDPHTFELSTLPDRALAPLVAAGAAPTRSESAAFVLRESVFPLAHLAMRADPGEDTARAIATARRRIRPADLIGLAASGRIRLALAALVLLAFPRCYAQILRTR</sequence>
<keyword evidence="2" id="KW-0808">Transferase</keyword>
<feature type="domain" description="Glycosyltransferase 2-like" evidence="1">
    <location>
        <begin position="15"/>
        <end position="156"/>
    </location>
</feature>
<dbReference type="PANTHER" id="PTHR43685:SF2">
    <property type="entry name" value="GLYCOSYLTRANSFERASE 2-LIKE DOMAIN-CONTAINING PROTEIN"/>
    <property type="match status" value="1"/>
</dbReference>
<reference evidence="2 3" key="1">
    <citation type="submission" date="2020-04" db="EMBL/GenBank/DDBJ databases">
        <title>MicrobeNet Type strains.</title>
        <authorList>
            <person name="Nicholson A.C."/>
        </authorList>
    </citation>
    <scope>NUCLEOTIDE SEQUENCE [LARGE SCALE GENOMIC DNA]</scope>
    <source>
        <strain evidence="2 3">JCM 3332</strain>
    </source>
</reference>
<dbReference type="InterPro" id="IPR050834">
    <property type="entry name" value="Glycosyltransf_2"/>
</dbReference>
<dbReference type="CDD" id="cd00761">
    <property type="entry name" value="Glyco_tranf_GTA_type"/>
    <property type="match status" value="1"/>
</dbReference>
<evidence type="ECO:0000313" key="2">
    <source>
        <dbReference type="EMBL" id="NKY56998.1"/>
    </source>
</evidence>
<protein>
    <submittedName>
        <fullName evidence="2">Glycosyltransferase family 2 protein</fullName>
    </submittedName>
</protein>
<dbReference type="Pfam" id="PF00535">
    <property type="entry name" value="Glycos_transf_2"/>
    <property type="match status" value="1"/>
</dbReference>
<dbReference type="InterPro" id="IPR001173">
    <property type="entry name" value="Glyco_trans_2-like"/>
</dbReference>
<dbReference type="SUPFAM" id="SSF53448">
    <property type="entry name" value="Nucleotide-diphospho-sugar transferases"/>
    <property type="match status" value="1"/>
</dbReference>
<gene>
    <name evidence="2" type="ORF">HGA15_12695</name>
</gene>
<proteinExistence type="predicted"/>
<dbReference type="Proteomes" id="UP000570678">
    <property type="component" value="Unassembled WGS sequence"/>
</dbReference>
<dbReference type="AlphaFoldDB" id="A0A846YIP8"/>
<dbReference type="RefSeq" id="WP_063915990.1">
    <property type="nucleotide sequence ID" value="NZ_JAAXOT010000005.1"/>
</dbReference>
<organism evidence="2 3">
    <name type="scientific">Nocardia flavorosea</name>
    <dbReference type="NCBI Taxonomy" id="53429"/>
    <lineage>
        <taxon>Bacteria</taxon>
        <taxon>Bacillati</taxon>
        <taxon>Actinomycetota</taxon>
        <taxon>Actinomycetes</taxon>
        <taxon>Mycobacteriales</taxon>
        <taxon>Nocardiaceae</taxon>
        <taxon>Nocardia</taxon>
    </lineage>
</organism>